<sequence length="181" mass="20137">MAGRVPPADDVALFKAAVEDARPLPEHGKVEPVLPRVSPIPRQRIRDEQQALADSLSDHIAWEDAMETGEELVFLRTGLRRDTLKKLRRGHWVLQAELDLHGLVSVEARQEVNAFIAGCSKRGLRCVRIIHGKGLRSKNREPVLRTKVKNWLMQKDEVLAFCQARAVDGGSGAVVVLLKSS</sequence>
<evidence type="ECO:0000313" key="2">
    <source>
        <dbReference type="EMBL" id="GCB02229.1"/>
    </source>
</evidence>
<dbReference type="AlphaFoldDB" id="A0A401JZU8"/>
<dbReference type="Gene3D" id="3.30.1370.110">
    <property type="match status" value="1"/>
</dbReference>
<protein>
    <submittedName>
        <fullName evidence="2">Uncharacterized protein conserved in bacteria</fullName>
    </submittedName>
</protein>
<dbReference type="Pfam" id="PF01713">
    <property type="entry name" value="Smr"/>
    <property type="match status" value="1"/>
</dbReference>
<keyword evidence="3" id="KW-1185">Reference proteome</keyword>
<evidence type="ECO:0000313" key="3">
    <source>
        <dbReference type="Proteomes" id="UP000286806"/>
    </source>
</evidence>
<dbReference type="OrthoDB" id="9808881at2"/>
<dbReference type="InterPro" id="IPR002625">
    <property type="entry name" value="Smr_dom"/>
</dbReference>
<dbReference type="SMART" id="SM00463">
    <property type="entry name" value="SMR"/>
    <property type="match status" value="1"/>
</dbReference>
<proteinExistence type="predicted"/>
<dbReference type="RefSeq" id="WP_124705972.1">
    <property type="nucleotide sequence ID" value="NZ_BGOW01000036.1"/>
</dbReference>
<dbReference type="PROSITE" id="PS50828">
    <property type="entry name" value="SMR"/>
    <property type="match status" value="1"/>
</dbReference>
<dbReference type="Proteomes" id="UP000286806">
    <property type="component" value="Unassembled WGS sequence"/>
</dbReference>
<dbReference type="PANTHER" id="PTHR35562:SF2">
    <property type="entry name" value="DNA ENDONUCLEASE SMRA-RELATED"/>
    <property type="match status" value="1"/>
</dbReference>
<accession>A0A401JZU8</accession>
<comment type="caution">
    <text evidence="2">The sequence shown here is derived from an EMBL/GenBank/DDBJ whole genome shotgun (WGS) entry which is preliminary data.</text>
</comment>
<gene>
    <name evidence="2" type="ORF">SFMTTN_3051</name>
</gene>
<dbReference type="InterPro" id="IPR036063">
    <property type="entry name" value="Smr_dom_sf"/>
</dbReference>
<dbReference type="EMBL" id="BGOW01000036">
    <property type="protein sequence ID" value="GCB02229.1"/>
    <property type="molecule type" value="Genomic_DNA"/>
</dbReference>
<dbReference type="SUPFAM" id="SSF160443">
    <property type="entry name" value="SMR domain-like"/>
    <property type="match status" value="1"/>
</dbReference>
<feature type="domain" description="Smr" evidence="1">
    <location>
        <begin position="98"/>
        <end position="179"/>
    </location>
</feature>
<dbReference type="PANTHER" id="PTHR35562">
    <property type="entry name" value="DNA ENDONUCLEASE SMRA-RELATED"/>
    <property type="match status" value="1"/>
</dbReference>
<organism evidence="2 3">
    <name type="scientific">Sulfuriferula multivorans</name>
    <dbReference type="NCBI Taxonomy" id="1559896"/>
    <lineage>
        <taxon>Bacteria</taxon>
        <taxon>Pseudomonadati</taxon>
        <taxon>Pseudomonadota</taxon>
        <taxon>Betaproteobacteria</taxon>
        <taxon>Nitrosomonadales</taxon>
        <taxon>Sulfuricellaceae</taxon>
        <taxon>Sulfuriferula</taxon>
    </lineage>
</organism>
<name>A0A401JZU8_9PROT</name>
<reference evidence="2 3" key="1">
    <citation type="journal article" date="2019" name="Front. Microbiol.">
        <title>Genomes of Neutrophilic Sulfur-Oxidizing Chemolithoautotrophs Representing 9 Proteobacterial Species From 8 Genera.</title>
        <authorList>
            <person name="Watanabe T."/>
            <person name="Kojima H."/>
            <person name="Umezawa K."/>
            <person name="Hori C."/>
            <person name="Takasuka T.E."/>
            <person name="Kato Y."/>
            <person name="Fukui M."/>
        </authorList>
    </citation>
    <scope>NUCLEOTIDE SEQUENCE [LARGE SCALE GENOMIC DNA]</scope>
    <source>
        <strain evidence="2 3">TTN</strain>
    </source>
</reference>
<evidence type="ECO:0000259" key="1">
    <source>
        <dbReference type="PROSITE" id="PS50828"/>
    </source>
</evidence>